<protein>
    <submittedName>
        <fullName evidence="1">Uncharacterized protein</fullName>
    </submittedName>
</protein>
<accession>A0AAV4Y2Z4</accession>
<comment type="caution">
    <text evidence="1">The sequence shown here is derived from an EMBL/GenBank/DDBJ whole genome shotgun (WGS) entry which is preliminary data.</text>
</comment>
<evidence type="ECO:0000313" key="1">
    <source>
        <dbReference type="EMBL" id="GIZ01617.1"/>
    </source>
</evidence>
<reference evidence="1 2" key="1">
    <citation type="submission" date="2021-06" db="EMBL/GenBank/DDBJ databases">
        <title>Caerostris extrusa draft genome.</title>
        <authorList>
            <person name="Kono N."/>
            <person name="Arakawa K."/>
        </authorList>
    </citation>
    <scope>NUCLEOTIDE SEQUENCE [LARGE SCALE GENOMIC DNA]</scope>
</reference>
<evidence type="ECO:0000313" key="2">
    <source>
        <dbReference type="Proteomes" id="UP001054945"/>
    </source>
</evidence>
<keyword evidence="2" id="KW-1185">Reference proteome</keyword>
<name>A0AAV4Y2Z4_CAEEX</name>
<proteinExistence type="predicted"/>
<organism evidence="1 2">
    <name type="scientific">Caerostris extrusa</name>
    <name type="common">Bark spider</name>
    <name type="synonym">Caerostris bankana</name>
    <dbReference type="NCBI Taxonomy" id="172846"/>
    <lineage>
        <taxon>Eukaryota</taxon>
        <taxon>Metazoa</taxon>
        <taxon>Ecdysozoa</taxon>
        <taxon>Arthropoda</taxon>
        <taxon>Chelicerata</taxon>
        <taxon>Arachnida</taxon>
        <taxon>Araneae</taxon>
        <taxon>Araneomorphae</taxon>
        <taxon>Entelegynae</taxon>
        <taxon>Araneoidea</taxon>
        <taxon>Araneidae</taxon>
        <taxon>Caerostris</taxon>
    </lineage>
</organism>
<dbReference type="Proteomes" id="UP001054945">
    <property type="component" value="Unassembled WGS sequence"/>
</dbReference>
<sequence length="100" mass="11313">MPKNSAALKTFDACVKVEYDNTFELSTPLPRKKKHLWEQKGVALARLLLRKKEENGKKQEQKFRKKKTNTGTVTGELGKGVACICPLRCHGDILVFHGFN</sequence>
<dbReference type="AlphaFoldDB" id="A0AAV4Y2Z4"/>
<dbReference type="EMBL" id="BPLR01018694">
    <property type="protein sequence ID" value="GIZ01617.1"/>
    <property type="molecule type" value="Genomic_DNA"/>
</dbReference>
<gene>
    <name evidence="1" type="ORF">CEXT_605631</name>
</gene>